<dbReference type="EMBL" id="JAGTJQ010000009">
    <property type="protein sequence ID" value="KAH7025285.1"/>
    <property type="molecule type" value="Genomic_DNA"/>
</dbReference>
<comment type="caution">
    <text evidence="9">The sequence shown here is derived from an EMBL/GenBank/DDBJ whole genome shotgun (WGS) entry which is preliminary data.</text>
</comment>
<dbReference type="InterPro" id="IPR023214">
    <property type="entry name" value="HAD_sf"/>
</dbReference>
<name>A0A9P9BMA0_9PEZI</name>
<dbReference type="PRINTS" id="PR00121">
    <property type="entry name" value="NAKATPASE"/>
</dbReference>
<reference evidence="9" key="1">
    <citation type="journal article" date="2021" name="Nat. Commun.">
        <title>Genetic determinants of endophytism in the Arabidopsis root mycobiome.</title>
        <authorList>
            <person name="Mesny F."/>
            <person name="Miyauchi S."/>
            <person name="Thiergart T."/>
            <person name="Pickel B."/>
            <person name="Atanasova L."/>
            <person name="Karlsson M."/>
            <person name="Huettel B."/>
            <person name="Barry K.W."/>
            <person name="Haridas S."/>
            <person name="Chen C."/>
            <person name="Bauer D."/>
            <person name="Andreopoulos W."/>
            <person name="Pangilinan J."/>
            <person name="LaButti K."/>
            <person name="Riley R."/>
            <person name="Lipzen A."/>
            <person name="Clum A."/>
            <person name="Drula E."/>
            <person name="Henrissat B."/>
            <person name="Kohler A."/>
            <person name="Grigoriev I.V."/>
            <person name="Martin F.M."/>
            <person name="Hacquard S."/>
        </authorList>
    </citation>
    <scope>NUCLEOTIDE SEQUENCE</scope>
    <source>
        <strain evidence="9">MPI-CAGE-CH-0230</strain>
    </source>
</reference>
<evidence type="ECO:0000256" key="4">
    <source>
        <dbReference type="ARBA" id="ARBA00022842"/>
    </source>
</evidence>
<dbReference type="AlphaFoldDB" id="A0A9P9BMA0"/>
<dbReference type="GO" id="GO:0046872">
    <property type="term" value="F:metal ion binding"/>
    <property type="evidence" value="ECO:0007669"/>
    <property type="project" value="UniProtKB-KW"/>
</dbReference>
<gene>
    <name evidence="9" type="ORF">B0I36DRAFT_229382</name>
</gene>
<feature type="transmembrane region" description="Helical" evidence="7">
    <location>
        <begin position="860"/>
        <end position="882"/>
    </location>
</feature>
<feature type="transmembrane region" description="Helical" evidence="7">
    <location>
        <begin position="194"/>
        <end position="214"/>
    </location>
</feature>
<dbReference type="GO" id="GO:0000166">
    <property type="term" value="F:nucleotide binding"/>
    <property type="evidence" value="ECO:0007669"/>
    <property type="project" value="InterPro"/>
</dbReference>
<evidence type="ECO:0000256" key="6">
    <source>
        <dbReference type="ARBA" id="ARBA00023136"/>
    </source>
</evidence>
<feature type="non-terminal residue" evidence="9">
    <location>
        <position position="1"/>
    </location>
</feature>
<evidence type="ECO:0000256" key="1">
    <source>
        <dbReference type="ARBA" id="ARBA00004127"/>
    </source>
</evidence>
<evidence type="ECO:0000313" key="9">
    <source>
        <dbReference type="EMBL" id="KAH7025285.1"/>
    </source>
</evidence>
<dbReference type="InterPro" id="IPR006068">
    <property type="entry name" value="ATPase_P-typ_cation-transptr_C"/>
</dbReference>
<dbReference type="PANTHER" id="PTHR24093">
    <property type="entry name" value="CATION TRANSPORTING ATPASE"/>
    <property type="match status" value="1"/>
</dbReference>
<feature type="transmembrane region" description="Helical" evidence="7">
    <location>
        <begin position="65"/>
        <end position="83"/>
    </location>
</feature>
<keyword evidence="5 7" id="KW-1133">Transmembrane helix</keyword>
<feature type="non-terminal residue" evidence="9">
    <location>
        <position position="941"/>
    </location>
</feature>
<dbReference type="SUPFAM" id="SSF81653">
    <property type="entry name" value="Calcium ATPase, transduction domain A"/>
    <property type="match status" value="1"/>
</dbReference>
<dbReference type="OrthoDB" id="3352408at2759"/>
<dbReference type="Gene3D" id="3.40.1110.10">
    <property type="entry name" value="Calcium-transporting ATPase, cytoplasmic domain N"/>
    <property type="match status" value="1"/>
</dbReference>
<protein>
    <recommendedName>
        <fullName evidence="8">Cation-transporting P-type ATPase C-terminal domain-containing protein</fullName>
    </recommendedName>
</protein>
<dbReference type="GO" id="GO:0012505">
    <property type="term" value="C:endomembrane system"/>
    <property type="evidence" value="ECO:0007669"/>
    <property type="project" value="UniProtKB-SubCell"/>
</dbReference>
<dbReference type="SUPFAM" id="SSF56784">
    <property type="entry name" value="HAD-like"/>
    <property type="match status" value="1"/>
</dbReference>
<feature type="transmembrane region" description="Helical" evidence="7">
    <location>
        <begin position="28"/>
        <end position="45"/>
    </location>
</feature>
<dbReference type="SUPFAM" id="SSF81660">
    <property type="entry name" value="Metal cation-transporting ATPase, ATP-binding domain N"/>
    <property type="match status" value="1"/>
</dbReference>
<dbReference type="Pfam" id="PF00689">
    <property type="entry name" value="Cation_ATPase_C"/>
    <property type="match status" value="1"/>
</dbReference>
<feature type="transmembrane region" description="Helical" evidence="7">
    <location>
        <begin position="234"/>
        <end position="262"/>
    </location>
</feature>
<dbReference type="GO" id="GO:0005388">
    <property type="term" value="F:P-type calcium transporter activity"/>
    <property type="evidence" value="ECO:0007669"/>
    <property type="project" value="TreeGrafter"/>
</dbReference>
<keyword evidence="10" id="KW-1185">Reference proteome</keyword>
<evidence type="ECO:0000256" key="5">
    <source>
        <dbReference type="ARBA" id="ARBA00022989"/>
    </source>
</evidence>
<evidence type="ECO:0000256" key="7">
    <source>
        <dbReference type="SAM" id="Phobius"/>
    </source>
</evidence>
<evidence type="ECO:0000256" key="2">
    <source>
        <dbReference type="ARBA" id="ARBA00022692"/>
    </source>
</evidence>
<dbReference type="Pfam" id="PF13246">
    <property type="entry name" value="Cation_ATPase"/>
    <property type="match status" value="1"/>
</dbReference>
<keyword evidence="3" id="KW-0479">Metal-binding</keyword>
<keyword evidence="6 7" id="KW-0472">Membrane</keyword>
<dbReference type="GO" id="GO:0005886">
    <property type="term" value="C:plasma membrane"/>
    <property type="evidence" value="ECO:0007669"/>
    <property type="project" value="TreeGrafter"/>
</dbReference>
<dbReference type="GO" id="GO:0006874">
    <property type="term" value="P:intracellular calcium ion homeostasis"/>
    <property type="evidence" value="ECO:0007669"/>
    <property type="project" value="TreeGrafter"/>
</dbReference>
<evidence type="ECO:0000256" key="3">
    <source>
        <dbReference type="ARBA" id="ARBA00022723"/>
    </source>
</evidence>
<accession>A0A9P9BMA0</accession>
<comment type="subcellular location">
    <subcellularLocation>
        <location evidence="1">Endomembrane system</location>
        <topology evidence="1">Multi-pass membrane protein</topology>
    </subcellularLocation>
</comment>
<feature type="transmembrane region" description="Helical" evidence="7">
    <location>
        <begin position="821"/>
        <end position="840"/>
    </location>
</feature>
<feature type="transmembrane region" description="Helical" evidence="7">
    <location>
        <begin position="745"/>
        <end position="763"/>
    </location>
</feature>
<dbReference type="Proteomes" id="UP000756346">
    <property type="component" value="Unassembled WGS sequence"/>
</dbReference>
<organism evidence="9 10">
    <name type="scientific">Microdochium trichocladiopsis</name>
    <dbReference type="NCBI Taxonomy" id="1682393"/>
    <lineage>
        <taxon>Eukaryota</taxon>
        <taxon>Fungi</taxon>
        <taxon>Dikarya</taxon>
        <taxon>Ascomycota</taxon>
        <taxon>Pezizomycotina</taxon>
        <taxon>Sordariomycetes</taxon>
        <taxon>Xylariomycetidae</taxon>
        <taxon>Xylariales</taxon>
        <taxon>Microdochiaceae</taxon>
        <taxon>Microdochium</taxon>
    </lineage>
</organism>
<feature type="transmembrane region" description="Helical" evidence="7">
    <location>
        <begin position="703"/>
        <end position="725"/>
    </location>
</feature>
<keyword evidence="4" id="KW-0460">Magnesium</keyword>
<dbReference type="RefSeq" id="XP_046008833.1">
    <property type="nucleotide sequence ID" value="XM_046149120.1"/>
</dbReference>
<evidence type="ECO:0000259" key="8">
    <source>
        <dbReference type="Pfam" id="PF00689"/>
    </source>
</evidence>
<dbReference type="Gene3D" id="1.20.1110.10">
    <property type="entry name" value="Calcium-transporting ATPase, transmembrane domain"/>
    <property type="match status" value="3"/>
</dbReference>
<dbReference type="Gene3D" id="2.70.150.10">
    <property type="entry name" value="Calcium-transporting ATPase, cytoplasmic transduction domain A"/>
    <property type="match status" value="1"/>
</dbReference>
<dbReference type="InterPro" id="IPR023298">
    <property type="entry name" value="ATPase_P-typ_TM_dom_sf"/>
</dbReference>
<dbReference type="InterPro" id="IPR008250">
    <property type="entry name" value="ATPase_P-typ_transduc_dom_A_sf"/>
</dbReference>
<feature type="transmembrane region" description="Helical" evidence="7">
    <location>
        <begin position="675"/>
        <end position="697"/>
    </location>
</feature>
<evidence type="ECO:0000313" key="10">
    <source>
        <dbReference type="Proteomes" id="UP000756346"/>
    </source>
</evidence>
<dbReference type="SUPFAM" id="SSF81665">
    <property type="entry name" value="Calcium ATPase, transmembrane domain M"/>
    <property type="match status" value="1"/>
</dbReference>
<dbReference type="PANTHER" id="PTHR24093:SF369">
    <property type="entry name" value="CALCIUM-TRANSPORTING ATPASE"/>
    <property type="match status" value="1"/>
</dbReference>
<proteinExistence type="predicted"/>
<keyword evidence="2 7" id="KW-0812">Transmembrane</keyword>
<dbReference type="Gene3D" id="3.40.50.1000">
    <property type="entry name" value="HAD superfamily/HAD-like"/>
    <property type="match status" value="1"/>
</dbReference>
<dbReference type="InterPro" id="IPR023299">
    <property type="entry name" value="ATPase_P-typ_cyto_dom_N"/>
</dbReference>
<dbReference type="InterPro" id="IPR036412">
    <property type="entry name" value="HAD-like_sf"/>
</dbReference>
<dbReference type="GeneID" id="70178666"/>
<feature type="domain" description="Cation-transporting P-type ATPase C-terminal" evidence="8">
    <location>
        <begin position="703"/>
        <end position="880"/>
    </location>
</feature>
<feature type="transmembrane region" description="Helical" evidence="7">
    <location>
        <begin position="783"/>
        <end position="801"/>
    </location>
</feature>
<sequence length="941" mass="103092">RSYKDGRIPRRDSKSFWKFVLDTCNDKALMLLTITVLTSLVIALYQKFTGQHQVGDTSARWTESMAIIAAVAVVIVTGSFTDWQMERHFIRRMAYRVLHLKPGDVTDVDGLLLRGTGVQCDEFAATHEAGFFPKDSAEKVSADVKEGKVVIEADSFIHSGSRVMNGEGTLLVTGTGHLQVTLLQSKLNEIAERIARLVGVTSFVLLVTLLVTFCTKLPQNTGAALSKAQEVLDILIAVIIFIIVGVPQGLPLAPTMALAFAIPGMRGTNNFVRYLKGCDVLGNATTICSGVAGIVSRSKSIVVAGTVGNGFRFERSRTAASEKSAQEFTPQQIASELAKDTQDLLLKSISLNSTAFEGDVDGVSTFIGSKVETALLMFAREFLALDSVSEERVNGKILQLIPFDYGRKCMGVVAQLENGKARLYVKGASEILLSKCTRLLKSPDQDSSSGRLRASDIESIDALIKGYTSRSLTVIGLGYRDFDIWPLPEARRSEDNSSDAVLEEVFTEMCFIGLVAIQEPLIAGVPEAARDCQRAGVFLRLVTSHEKLTACAIAKECGILHDEGIAMEGPEFLKLDKEEQNKIIPSLQVLASSSSKEKQILVERLKDLGETVAVIGEDTKDASVLNVADIGFSIEGPGAGIAKEGSGIHSVASNFPSIVEALKWGRAVSYAVKRFLQFQLTVTITIGVLVFFTAVVSAHQKPLFTAVQLLWINLVKDTLAALALVTDPPQNSILDRAPDRRGSRIVSSAMWKMIIGQTIYQLGVTFSLRYTATRLAVVEEQEYIHALVFNTFVWMQIFNLWNNRRLDNNLNVFEGLTRHWLFFGINAILCGGQVLIVFFGGTPFSIPTTTSEGRLPQSGLQWGIAIGFGLASIPVGAMIRCFRNRFVWSCIRGIFERRDNSVHHSIALDEEKSNRNNTHFGDVSNDLRFIKFNGGRLKNLE</sequence>